<dbReference type="RefSeq" id="WP_054963815.1">
    <property type="nucleotide sequence ID" value="NZ_LJCQ01000047.1"/>
</dbReference>
<feature type="transmembrane region" description="Helical" evidence="1">
    <location>
        <begin position="255"/>
        <end position="275"/>
    </location>
</feature>
<proteinExistence type="predicted"/>
<dbReference type="Pfam" id="PF07690">
    <property type="entry name" value="MFS_1"/>
    <property type="match status" value="1"/>
</dbReference>
<dbReference type="GO" id="GO:0022857">
    <property type="term" value="F:transmembrane transporter activity"/>
    <property type="evidence" value="ECO:0007669"/>
    <property type="project" value="InterPro"/>
</dbReference>
<dbReference type="PANTHER" id="PTHR23520:SF5">
    <property type="entry name" value="TRANSPORTER, PUTATIVE (AFU_ORTHOLOGUE AFUA_3G04000)-RELATED"/>
    <property type="match status" value="1"/>
</dbReference>
<dbReference type="InterPro" id="IPR036259">
    <property type="entry name" value="MFS_trans_sf"/>
</dbReference>
<dbReference type="InterPro" id="IPR011701">
    <property type="entry name" value="MFS"/>
</dbReference>
<organism evidence="2 3">
    <name type="scientific">Acidiplasma aeolicum</name>
    <dbReference type="NCBI Taxonomy" id="507754"/>
    <lineage>
        <taxon>Archaea</taxon>
        <taxon>Methanobacteriati</taxon>
        <taxon>Thermoplasmatota</taxon>
        <taxon>Thermoplasmata</taxon>
        <taxon>Thermoplasmatales</taxon>
        <taxon>Ferroplasmaceae</taxon>
        <taxon>Acidiplasma</taxon>
    </lineage>
</organism>
<evidence type="ECO:0000313" key="2">
    <source>
        <dbReference type="EMBL" id="KPV47535.1"/>
    </source>
</evidence>
<dbReference type="Proteomes" id="UP000050515">
    <property type="component" value="Unassembled WGS sequence"/>
</dbReference>
<protein>
    <submittedName>
        <fullName evidence="2">Multidrug transporter</fullName>
    </submittedName>
</protein>
<feature type="transmembrane region" description="Helical" evidence="1">
    <location>
        <begin position="21"/>
        <end position="40"/>
    </location>
</feature>
<dbReference type="EMBL" id="LJCQ01000047">
    <property type="protein sequence ID" value="KPV47535.1"/>
    <property type="molecule type" value="Genomic_DNA"/>
</dbReference>
<evidence type="ECO:0000313" key="3">
    <source>
        <dbReference type="Proteomes" id="UP000050515"/>
    </source>
</evidence>
<keyword evidence="1" id="KW-1133">Transmembrane helix</keyword>
<evidence type="ECO:0000256" key="1">
    <source>
        <dbReference type="SAM" id="Phobius"/>
    </source>
</evidence>
<feature type="transmembrane region" description="Helical" evidence="1">
    <location>
        <begin position="296"/>
        <end position="317"/>
    </location>
</feature>
<feature type="transmembrane region" description="Helical" evidence="1">
    <location>
        <begin position="371"/>
        <end position="392"/>
    </location>
</feature>
<dbReference type="PANTHER" id="PTHR23520">
    <property type="entry name" value="TRANSPORTER, PUTATIVE (AFU_ORTHOLOGUE AFUA_3G04000)-RELATED"/>
    <property type="match status" value="1"/>
</dbReference>
<keyword evidence="1" id="KW-0472">Membrane</keyword>
<feature type="transmembrane region" description="Helical" evidence="1">
    <location>
        <begin position="107"/>
        <end position="132"/>
    </location>
</feature>
<feature type="transmembrane region" description="Helical" evidence="1">
    <location>
        <begin position="219"/>
        <end position="243"/>
    </location>
</feature>
<accession>A0A0P9CNP3</accession>
<feature type="transmembrane region" description="Helical" evidence="1">
    <location>
        <begin position="144"/>
        <end position="168"/>
    </location>
</feature>
<feature type="transmembrane region" description="Helical" evidence="1">
    <location>
        <begin position="46"/>
        <end position="66"/>
    </location>
</feature>
<name>A0A0P9CNP3_9ARCH</name>
<keyword evidence="1" id="KW-0812">Transmembrane</keyword>
<comment type="caution">
    <text evidence="2">The sequence shown here is derived from an EMBL/GenBank/DDBJ whole genome shotgun (WGS) entry which is preliminary data.</text>
</comment>
<dbReference type="PATRIC" id="fig|507754.4.peg.450"/>
<dbReference type="Gene3D" id="1.20.1250.20">
    <property type="entry name" value="MFS general substrate transporter like domains"/>
    <property type="match status" value="2"/>
</dbReference>
<reference evidence="2 3" key="1">
    <citation type="submission" date="2015-09" db="EMBL/GenBank/DDBJ databases">
        <title>Draft genome sequence of Acidiplasma aeolicum DSM 18409.</title>
        <authorList>
            <person name="Hemp J."/>
        </authorList>
    </citation>
    <scope>NUCLEOTIDE SEQUENCE [LARGE SCALE GENOMIC DNA]</scope>
    <source>
        <strain evidence="2 3">V</strain>
    </source>
</reference>
<dbReference type="AlphaFoldDB" id="A0A0P9CNP3"/>
<feature type="transmembrane region" description="Helical" evidence="1">
    <location>
        <begin position="180"/>
        <end position="199"/>
    </location>
</feature>
<gene>
    <name evidence="2" type="ORF">SE19_00625</name>
</gene>
<sequence length="409" mass="44515">MFSDSPEEVNKSFKYLIISRATRSSALIFVTLALPLYLHFLHFSAVFIGLLYIPITLFNVFLTLILGRLGDKIGYSRILFLGEVFPVAGMLLMAVSANIYFIATGAIIAGITGGAGGMRGAFSPGMTAFVANNYGAENDRVGKLSLLLATASAFSIFGGLFLGSYAFIKNITGTIMFYRIFFFISFILVFISLISLSRLKEYRRPKKTTRVMKKQSLRYLIRIMLPNSINAAAIGISMPLLPLLFELKYHVDPSIIGYLYTFAYVVTALGSYISGKYINGMFDSLKIASIAHILQGALFIIIAFTPLFFLAGVIYIFRMGIAGVGSPMRGAINVRGIDREDYGTSTAIQGISGRASQLTSGASGYLMDLNFAFPLLIGGSLQALGGVLYYTLIKSWNPGKHDQAGKAKA</sequence>
<dbReference type="SUPFAM" id="SSF103473">
    <property type="entry name" value="MFS general substrate transporter"/>
    <property type="match status" value="1"/>
</dbReference>
<feature type="transmembrane region" description="Helical" evidence="1">
    <location>
        <begin position="78"/>
        <end position="101"/>
    </location>
</feature>